<feature type="transmembrane region" description="Helical" evidence="1">
    <location>
        <begin position="122"/>
        <end position="140"/>
    </location>
</feature>
<feature type="transmembrane region" description="Helical" evidence="1">
    <location>
        <begin position="63"/>
        <end position="86"/>
    </location>
</feature>
<gene>
    <name evidence="3" type="ORF">ENL21_00210</name>
</gene>
<dbReference type="EMBL" id="DRTD01000016">
    <property type="protein sequence ID" value="HHE54176.1"/>
    <property type="molecule type" value="Genomic_DNA"/>
</dbReference>
<evidence type="ECO:0000313" key="3">
    <source>
        <dbReference type="EMBL" id="HHE54176.1"/>
    </source>
</evidence>
<dbReference type="AlphaFoldDB" id="A0A7V5LI90"/>
<feature type="transmembrane region" description="Helical" evidence="1">
    <location>
        <begin position="25"/>
        <end position="56"/>
    </location>
</feature>
<reference evidence="3" key="1">
    <citation type="journal article" date="2020" name="mSystems">
        <title>Genome- and Community-Level Interaction Insights into Carbon Utilization and Element Cycling Functions of Hydrothermarchaeota in Hydrothermal Sediment.</title>
        <authorList>
            <person name="Zhou Z."/>
            <person name="Liu Y."/>
            <person name="Xu W."/>
            <person name="Pan J."/>
            <person name="Luo Z.H."/>
            <person name="Li M."/>
        </authorList>
    </citation>
    <scope>NUCLEOTIDE SEQUENCE [LARGE SCALE GENOMIC DNA]</scope>
    <source>
        <strain evidence="3">HyVt-76</strain>
    </source>
</reference>
<feature type="domain" description="VTT" evidence="2">
    <location>
        <begin position="45"/>
        <end position="171"/>
    </location>
</feature>
<dbReference type="Pfam" id="PF09335">
    <property type="entry name" value="VTT_dom"/>
    <property type="match status" value="1"/>
</dbReference>
<evidence type="ECO:0000259" key="2">
    <source>
        <dbReference type="Pfam" id="PF09335"/>
    </source>
</evidence>
<comment type="caution">
    <text evidence="3">The sequence shown here is derived from an EMBL/GenBank/DDBJ whole genome shotgun (WGS) entry which is preliminary data.</text>
</comment>
<organism evidence="3">
    <name type="scientific">Caldithrix abyssi</name>
    <dbReference type="NCBI Taxonomy" id="187145"/>
    <lineage>
        <taxon>Bacteria</taxon>
        <taxon>Pseudomonadati</taxon>
        <taxon>Calditrichota</taxon>
        <taxon>Calditrichia</taxon>
        <taxon>Calditrichales</taxon>
        <taxon>Calditrichaceae</taxon>
        <taxon>Caldithrix</taxon>
    </lineage>
</organism>
<feature type="transmembrane region" description="Helical" evidence="1">
    <location>
        <begin position="152"/>
        <end position="175"/>
    </location>
</feature>
<accession>A0A7V5LI90</accession>
<proteinExistence type="predicted"/>
<protein>
    <submittedName>
        <fullName evidence="3">DedA family protein</fullName>
    </submittedName>
</protein>
<dbReference type="PANTHER" id="PTHR42709:SF11">
    <property type="entry name" value="DEDA FAMILY PROTEIN"/>
    <property type="match status" value="1"/>
</dbReference>
<dbReference type="GO" id="GO:0005886">
    <property type="term" value="C:plasma membrane"/>
    <property type="evidence" value="ECO:0007669"/>
    <property type="project" value="TreeGrafter"/>
</dbReference>
<name>A0A7V5LI90_CALAY</name>
<dbReference type="InterPro" id="IPR032816">
    <property type="entry name" value="VTT_dom"/>
</dbReference>
<keyword evidence="1" id="KW-0812">Transmembrane</keyword>
<sequence length="210" mass="24157">MVEQQANGLLRKMYNWLMQWAETPYAGVVLFFWALAESSFFPVPPDAFLIALVLGARQKAWKFALLASIASVIGGVLGYGIGHWLWWDGADVYSQIAHFFFEHVPGFREEQFLMVRELYEKWNFWVVFTAGFTPIPYKVITISAGAFKINFSIFLLASGVSRAARFFLVSWLLWYFGEPIRSFIDKYLGWLSIAFVLLLIGGFLLIKYSF</sequence>
<dbReference type="PANTHER" id="PTHR42709">
    <property type="entry name" value="ALKALINE PHOSPHATASE LIKE PROTEIN"/>
    <property type="match status" value="1"/>
</dbReference>
<keyword evidence="1" id="KW-0472">Membrane</keyword>
<keyword evidence="1" id="KW-1133">Transmembrane helix</keyword>
<dbReference type="Proteomes" id="UP000886111">
    <property type="component" value="Unassembled WGS sequence"/>
</dbReference>
<feature type="transmembrane region" description="Helical" evidence="1">
    <location>
        <begin position="187"/>
        <end position="206"/>
    </location>
</feature>
<dbReference type="InterPro" id="IPR051311">
    <property type="entry name" value="DedA_domain"/>
</dbReference>
<evidence type="ECO:0000256" key="1">
    <source>
        <dbReference type="SAM" id="Phobius"/>
    </source>
</evidence>